<dbReference type="PANTHER" id="PTHR32343:SF10">
    <property type="entry name" value="RNA-BINDING REGION RNP-1 DOMAIN-CONTAINING PROTEIN"/>
    <property type="match status" value="1"/>
</dbReference>
<evidence type="ECO:0000313" key="5">
    <source>
        <dbReference type="Proteomes" id="UP000199727"/>
    </source>
</evidence>
<dbReference type="InterPro" id="IPR012677">
    <property type="entry name" value="Nucleotide-bd_a/b_plait_sf"/>
</dbReference>
<protein>
    <recommendedName>
        <fullName evidence="3">RRM domain-containing protein</fullName>
    </recommendedName>
</protein>
<dbReference type="InterPro" id="IPR035979">
    <property type="entry name" value="RBD_domain_sf"/>
</dbReference>
<dbReference type="SUPFAM" id="SSF54928">
    <property type="entry name" value="RNA-binding domain, RBD"/>
    <property type="match status" value="1"/>
</dbReference>
<dbReference type="InterPro" id="IPR000504">
    <property type="entry name" value="RRM_dom"/>
</dbReference>
<reference evidence="4 5" key="1">
    <citation type="submission" date="2017-06" db="EMBL/GenBank/DDBJ databases">
        <title>Global population genomics of the pathogenic fungus Cryptococcus neoformans var. grubii.</title>
        <authorList>
            <person name="Cuomo C."/>
            <person name="Litvintseva A."/>
            <person name="Chen Y."/>
            <person name="Young S."/>
            <person name="Zeng Q."/>
            <person name="Chapman S."/>
            <person name="Gujja S."/>
            <person name="Saif S."/>
            <person name="Birren B."/>
        </authorList>
    </citation>
    <scope>NUCLEOTIDE SEQUENCE [LARGE SCALE GENOMIC DNA]</scope>
    <source>
        <strain evidence="4 5">Tu259-1</strain>
    </source>
</reference>
<dbReference type="SMART" id="SM00360">
    <property type="entry name" value="RRM"/>
    <property type="match status" value="1"/>
</dbReference>
<evidence type="ECO:0000256" key="1">
    <source>
        <dbReference type="PROSITE-ProRule" id="PRU00176"/>
    </source>
</evidence>
<feature type="region of interest" description="Disordered" evidence="2">
    <location>
        <begin position="261"/>
        <end position="320"/>
    </location>
</feature>
<dbReference type="PANTHER" id="PTHR32343">
    <property type="entry name" value="SERINE/ARGININE-RICH SPLICING FACTOR"/>
    <property type="match status" value="1"/>
</dbReference>
<comment type="caution">
    <text evidence="4">The sequence shown here is derived from an EMBL/GenBank/DDBJ whole genome shotgun (WGS) entry which is preliminary data.</text>
</comment>
<evidence type="ECO:0000256" key="2">
    <source>
        <dbReference type="SAM" id="MobiDB-lite"/>
    </source>
</evidence>
<dbReference type="Proteomes" id="UP000199727">
    <property type="component" value="Unassembled WGS sequence"/>
</dbReference>
<evidence type="ECO:0000259" key="3">
    <source>
        <dbReference type="PROSITE" id="PS50102"/>
    </source>
</evidence>
<dbReference type="OrthoDB" id="7763451at2759"/>
<organism evidence="4 5">
    <name type="scientific">Cryptococcus neoformans Tu259-1</name>
    <dbReference type="NCBI Taxonomy" id="1230072"/>
    <lineage>
        <taxon>Eukaryota</taxon>
        <taxon>Fungi</taxon>
        <taxon>Dikarya</taxon>
        <taxon>Basidiomycota</taxon>
        <taxon>Agaricomycotina</taxon>
        <taxon>Tremellomycetes</taxon>
        <taxon>Tremellales</taxon>
        <taxon>Cryptococcaceae</taxon>
        <taxon>Cryptococcus</taxon>
        <taxon>Cryptococcus neoformans species complex</taxon>
    </lineage>
</organism>
<sequence>MLIFIFCCSSSFTSIFPSIHTSAQLYQKQPHRMSTSGYTIHVAGLAPETTEDKLHDFFSFCGKLTSVKKSGSTADITFEKLSAMRTSLMLNGGTLDGAHLEVTSVSDIEKTPSILPASATGSTPIGATEGDLAQEDKPKAAIVAEYLAHGYALGDHIVQKAIDLDHKQGISSRFLNFFNNIDSTVGNKVVGENQTVSGKIHEHAAAAVAKTREVDQSRGISSRFQEYYSKVLGTPVGQKVHQFYTTTHKQVMDVHEEAKRIAEEKKKSHAATVPTDEPGSALPSSDVKADIASSTTPAAAAASQNPAASATTNIPPPPLL</sequence>
<dbReference type="EMBL" id="AMKT01000027">
    <property type="protein sequence ID" value="OXG25859.1"/>
    <property type="molecule type" value="Genomic_DNA"/>
</dbReference>
<dbReference type="AlphaFoldDB" id="A0A854QMB3"/>
<accession>A0A854QMB3</accession>
<feature type="compositionally biased region" description="Low complexity" evidence="2">
    <location>
        <begin position="292"/>
        <end position="313"/>
    </location>
</feature>
<keyword evidence="1" id="KW-0694">RNA-binding</keyword>
<name>A0A854QMB3_CRYNE</name>
<dbReference type="Gene3D" id="3.30.70.330">
    <property type="match status" value="1"/>
</dbReference>
<evidence type="ECO:0000313" key="4">
    <source>
        <dbReference type="EMBL" id="OXG25859.1"/>
    </source>
</evidence>
<dbReference type="GO" id="GO:0003723">
    <property type="term" value="F:RNA binding"/>
    <property type="evidence" value="ECO:0007669"/>
    <property type="project" value="UniProtKB-UniRule"/>
</dbReference>
<feature type="domain" description="RRM" evidence="3">
    <location>
        <begin position="38"/>
        <end position="107"/>
    </location>
</feature>
<gene>
    <name evidence="4" type="ORF">C361_01819</name>
</gene>
<dbReference type="PROSITE" id="PS50102">
    <property type="entry name" value="RRM"/>
    <property type="match status" value="1"/>
</dbReference>
<dbReference type="Pfam" id="PF00076">
    <property type="entry name" value="RRM_1"/>
    <property type="match status" value="1"/>
</dbReference>
<proteinExistence type="predicted"/>